<evidence type="ECO:0000256" key="4">
    <source>
        <dbReference type="ARBA" id="ARBA00023136"/>
    </source>
</evidence>
<proteinExistence type="predicted"/>
<keyword evidence="3 5" id="KW-1133">Transmembrane helix</keyword>
<comment type="subcellular location">
    <subcellularLocation>
        <location evidence="1">Membrane</location>
        <topology evidence="1">Multi-pass membrane protein</topology>
    </subcellularLocation>
</comment>
<evidence type="ECO:0000313" key="7">
    <source>
        <dbReference type="EMBL" id="AIT60502.1"/>
    </source>
</evidence>
<dbReference type="Pfam" id="PF12698">
    <property type="entry name" value="ABC2_membrane_3"/>
    <property type="match status" value="1"/>
</dbReference>
<keyword evidence="4 5" id="KW-0472">Membrane</keyword>
<evidence type="ECO:0000256" key="3">
    <source>
        <dbReference type="ARBA" id="ARBA00022989"/>
    </source>
</evidence>
<reference evidence="7 8" key="1">
    <citation type="submission" date="2013-09" db="EMBL/GenBank/DDBJ databases">
        <title>Complete genome sequence of Corynebacterium doosanense CAU 212(T) (=DSM 45436(T)), isolated from activated sludge.</title>
        <authorList>
            <person name="Schaffert L."/>
            <person name="Albersmeier A."/>
            <person name="Kalinowski J."/>
            <person name="Ruckert C."/>
        </authorList>
    </citation>
    <scope>NUCLEOTIDE SEQUENCE [LARGE SCALE GENOMIC DNA]</scope>
    <source>
        <strain evidence="7 8">CAU 212</strain>
    </source>
</reference>
<feature type="domain" description="ABC-2 type transporter transmembrane" evidence="6">
    <location>
        <begin position="25"/>
        <end position="367"/>
    </location>
</feature>
<feature type="transmembrane region" description="Helical" evidence="5">
    <location>
        <begin position="221"/>
        <end position="245"/>
    </location>
</feature>
<gene>
    <name evidence="7" type="ORF">CDOO_04010</name>
</gene>
<dbReference type="PANTHER" id="PTHR43471">
    <property type="entry name" value="ABC TRANSPORTER PERMEASE"/>
    <property type="match status" value="1"/>
</dbReference>
<dbReference type="Proteomes" id="UP000029914">
    <property type="component" value="Chromosome"/>
</dbReference>
<dbReference type="RefSeq" id="WP_018021991.1">
    <property type="nucleotide sequence ID" value="NZ_AQUX01000004.1"/>
</dbReference>
<evidence type="ECO:0000256" key="1">
    <source>
        <dbReference type="ARBA" id="ARBA00004141"/>
    </source>
</evidence>
<dbReference type="eggNOG" id="COG1668">
    <property type="taxonomic scope" value="Bacteria"/>
</dbReference>
<evidence type="ECO:0000313" key="8">
    <source>
        <dbReference type="Proteomes" id="UP000029914"/>
    </source>
</evidence>
<feature type="transmembrane region" description="Helical" evidence="5">
    <location>
        <begin position="257"/>
        <end position="283"/>
    </location>
</feature>
<feature type="transmembrane region" description="Helical" evidence="5">
    <location>
        <begin position="170"/>
        <end position="192"/>
    </location>
</feature>
<dbReference type="PANTHER" id="PTHR43471:SF3">
    <property type="entry name" value="ABC TRANSPORTER PERMEASE PROTEIN NATB"/>
    <property type="match status" value="1"/>
</dbReference>
<feature type="transmembrane region" description="Helical" evidence="5">
    <location>
        <begin position="295"/>
        <end position="315"/>
    </location>
</feature>
<dbReference type="KEGG" id="cdo:CDOO_04010"/>
<feature type="transmembrane region" description="Helical" evidence="5">
    <location>
        <begin position="25"/>
        <end position="47"/>
    </location>
</feature>
<dbReference type="HOGENOM" id="CLU_046841_3_1_11"/>
<evidence type="ECO:0000259" key="6">
    <source>
        <dbReference type="Pfam" id="PF12698"/>
    </source>
</evidence>
<evidence type="ECO:0000256" key="2">
    <source>
        <dbReference type="ARBA" id="ARBA00022692"/>
    </source>
</evidence>
<dbReference type="EMBL" id="CP006764">
    <property type="protein sequence ID" value="AIT60502.1"/>
    <property type="molecule type" value="Genomic_DNA"/>
</dbReference>
<dbReference type="GO" id="GO:0016020">
    <property type="term" value="C:membrane"/>
    <property type="evidence" value="ECO:0007669"/>
    <property type="project" value="UniProtKB-SubCell"/>
</dbReference>
<feature type="transmembrane region" description="Helical" evidence="5">
    <location>
        <begin position="348"/>
        <end position="370"/>
    </location>
</feature>
<keyword evidence="8" id="KW-1185">Reference proteome</keyword>
<organism evidence="7 8">
    <name type="scientific">Corynebacterium doosanense CAU 212 = DSM 45436</name>
    <dbReference type="NCBI Taxonomy" id="558173"/>
    <lineage>
        <taxon>Bacteria</taxon>
        <taxon>Bacillati</taxon>
        <taxon>Actinomycetota</taxon>
        <taxon>Actinomycetes</taxon>
        <taxon>Mycobacteriales</taxon>
        <taxon>Corynebacteriaceae</taxon>
        <taxon>Corynebacterium</taxon>
    </lineage>
</organism>
<accession>A0A097IEE3</accession>
<dbReference type="OrthoDB" id="3268959at2"/>
<protein>
    <submittedName>
        <fullName evidence="7">ABC transporter permease</fullName>
    </submittedName>
</protein>
<dbReference type="STRING" id="558173.CDOO_04010"/>
<dbReference type="InterPro" id="IPR013525">
    <property type="entry name" value="ABC2_TM"/>
</dbReference>
<sequence length="392" mass="40946">MSYSSTNTITTVAKREIAVAAKNKGMIISLAITLLVIVGGIGALAYFSDRGEDAAAPRIAATEPAVLEGTGAEVSQVADRGEAESALRDDDADAALVPGENGWELLTDGSASASISSLASQAVSTYETTHALEAVGVTPGDFAAALGSTDVTPVDISDDGAAPEGETASVLAALAGTMILVFSIISFAATIGSRVTEEKSSRVVELILSTVRPMDFLAGKIIGNVIFGFVCTTIWLAAGAITLSASGLVEGIEFSWAILPILLVSFVLGMVFFGSLYAAAGAMVQRTEDLQSTQLPIMLVVFAVMYVPLFGWTSVDATWMQVMAWIPPFSISTAPLQYAAGNMSLGEFGLSMLLMAVVTALTIWLVARIYRASILNNGRKLTWMKALRARPA</sequence>
<evidence type="ECO:0000256" key="5">
    <source>
        <dbReference type="SAM" id="Phobius"/>
    </source>
</evidence>
<dbReference type="AlphaFoldDB" id="A0A097IEE3"/>
<keyword evidence="2 5" id="KW-0812">Transmembrane</keyword>
<name>A0A097IEE3_9CORY</name>
<dbReference type="GO" id="GO:0140359">
    <property type="term" value="F:ABC-type transporter activity"/>
    <property type="evidence" value="ECO:0007669"/>
    <property type="project" value="InterPro"/>
</dbReference>